<dbReference type="GO" id="GO:0005737">
    <property type="term" value="C:cytoplasm"/>
    <property type="evidence" value="ECO:0007669"/>
    <property type="project" value="UniProtKB-SubCell"/>
</dbReference>
<gene>
    <name evidence="2" type="ORF">DBZ36_12520</name>
</gene>
<dbReference type="PANTHER" id="PTHR34875:SF5">
    <property type="entry name" value="GLYCINE CLEAVAGE SYSTEM TRANSCRIPTIONAL REPRESSOR"/>
    <property type="match status" value="1"/>
</dbReference>
<dbReference type="Proteomes" id="UP000286482">
    <property type="component" value="Unassembled WGS sequence"/>
</dbReference>
<proteinExistence type="predicted"/>
<dbReference type="PANTHER" id="PTHR34875">
    <property type="entry name" value="UPF0237 PROTEIN MJ1558"/>
    <property type="match status" value="1"/>
</dbReference>
<dbReference type="SUPFAM" id="SSF55021">
    <property type="entry name" value="ACT-like"/>
    <property type="match status" value="2"/>
</dbReference>
<keyword evidence="1" id="KW-0678">Repressor</keyword>
<dbReference type="Gene3D" id="3.30.70.260">
    <property type="match status" value="2"/>
</dbReference>
<dbReference type="AlphaFoldDB" id="A0A420EBJ6"/>
<dbReference type="InterPro" id="IPR016867">
    <property type="entry name" value="GcvR"/>
</dbReference>
<dbReference type="EMBL" id="RAQO01000006">
    <property type="protein sequence ID" value="RKF18058.1"/>
    <property type="molecule type" value="Genomic_DNA"/>
</dbReference>
<accession>A0A420EBJ6</accession>
<sequence>MNQHLVITAVGNDSPGIVNQLTQLVSDCGCNIESSRVALCGSEFTLVMFLSGNHRARTEIEMRLPIAAQEMELMTVIKRTQQRASVDFPESTRFSFIVKDSPGIIGRFTQFIYDYPMDMVSFYSHLTMDDGQQHLHAHFIAKLDLEANHESIELGFAKLCLELKVISQDIEFMSSVPSII</sequence>
<dbReference type="FunFam" id="3.30.70.260:FF:000005">
    <property type="entry name" value="Glycine cleavage system transcriptional repressor"/>
    <property type="match status" value="1"/>
</dbReference>
<dbReference type="InterPro" id="IPR045865">
    <property type="entry name" value="ACT-like_dom_sf"/>
</dbReference>
<evidence type="ECO:0000256" key="1">
    <source>
        <dbReference type="PIRNR" id="PIRNR028103"/>
    </source>
</evidence>
<comment type="caution">
    <text evidence="2">The sequence shown here is derived from an EMBL/GenBank/DDBJ whole genome shotgun (WGS) entry which is preliminary data.</text>
</comment>
<keyword evidence="1" id="KW-0963">Cytoplasm</keyword>
<keyword evidence="1" id="KW-0804">Transcription</keyword>
<name>A0A420EBJ6_9ALTE</name>
<dbReference type="RefSeq" id="WP_120355284.1">
    <property type="nucleotide sequence ID" value="NZ_RAQO01000006.1"/>
</dbReference>
<keyword evidence="3" id="KW-1185">Reference proteome</keyword>
<dbReference type="GO" id="GO:0006355">
    <property type="term" value="P:regulation of DNA-templated transcription"/>
    <property type="evidence" value="ECO:0007669"/>
    <property type="project" value="UniProtKB-UniRule"/>
</dbReference>
<evidence type="ECO:0000313" key="3">
    <source>
        <dbReference type="Proteomes" id="UP000286482"/>
    </source>
</evidence>
<dbReference type="PIRSF" id="PIRSF028103">
    <property type="entry name" value="GcvR"/>
    <property type="match status" value="1"/>
</dbReference>
<comment type="subcellular location">
    <subcellularLocation>
        <location evidence="1">Cytoplasm</location>
    </subcellularLocation>
</comment>
<evidence type="ECO:0000313" key="2">
    <source>
        <dbReference type="EMBL" id="RKF18058.1"/>
    </source>
</evidence>
<protein>
    <recommendedName>
        <fullName evidence="1">Glycine cleavage system transcriptional repressor</fullName>
    </recommendedName>
</protein>
<dbReference type="InterPro" id="IPR050990">
    <property type="entry name" value="UPF0237/GcvR_regulator"/>
</dbReference>
<organism evidence="2 3">
    <name type="scientific">Alginatibacterium sediminis</name>
    <dbReference type="NCBI Taxonomy" id="2164068"/>
    <lineage>
        <taxon>Bacteria</taxon>
        <taxon>Pseudomonadati</taxon>
        <taxon>Pseudomonadota</taxon>
        <taxon>Gammaproteobacteria</taxon>
        <taxon>Alteromonadales</taxon>
        <taxon>Alteromonadaceae</taxon>
        <taxon>Alginatibacterium</taxon>
    </lineage>
</organism>
<dbReference type="Pfam" id="PF13740">
    <property type="entry name" value="ACT_6"/>
    <property type="match status" value="1"/>
</dbReference>
<reference evidence="2 3" key="1">
    <citation type="submission" date="2018-09" db="EMBL/GenBank/DDBJ databases">
        <authorList>
            <person name="Wang Z."/>
        </authorList>
    </citation>
    <scope>NUCLEOTIDE SEQUENCE [LARGE SCALE GENOMIC DNA]</scope>
    <source>
        <strain evidence="2 3">ALS 81</strain>
    </source>
</reference>
<dbReference type="OrthoDB" id="5814713at2"/>